<proteinExistence type="predicted"/>
<organism evidence="1 2">
    <name type="scientific">Flavivirga jejuensis</name>
    <dbReference type="NCBI Taxonomy" id="870487"/>
    <lineage>
        <taxon>Bacteria</taxon>
        <taxon>Pseudomonadati</taxon>
        <taxon>Bacteroidota</taxon>
        <taxon>Flavobacteriia</taxon>
        <taxon>Flavobacteriales</taxon>
        <taxon>Flavobacteriaceae</taxon>
        <taxon>Flavivirga</taxon>
    </lineage>
</organism>
<dbReference type="NCBIfam" id="NF041200">
    <property type="entry name" value="mob_BfmA_Nterm"/>
    <property type="match status" value="1"/>
</dbReference>
<dbReference type="EMBL" id="JAUOEL010000002">
    <property type="protein sequence ID" value="MDO5974262.1"/>
    <property type="molecule type" value="Genomic_DNA"/>
</dbReference>
<name>A0ABT8WMV3_9FLAO</name>
<gene>
    <name evidence="1" type="ORF">Q4Q40_08710</name>
</gene>
<sequence>MDDFKTVRIKKKTLIRFKSFSRKVSNNYSKTLDMVMHFFEWHGFLPSDRFGKSMVEEIIKNRKRTNASIAIIKDIEKSQTLPIMAMLHSLFEQNSKEQEESDFEDDFDFIEKKFENGNDEEQWMEETTVPRIRYERLEYKMGELKRDFSYVLDNVKVVKSSFGKNYLRLGLNEQEIEKFKRVIKNS</sequence>
<dbReference type="Proteomes" id="UP001176806">
    <property type="component" value="Unassembled WGS sequence"/>
</dbReference>
<accession>A0ABT8WMV3</accession>
<comment type="caution">
    <text evidence="1">The sequence shown here is derived from an EMBL/GenBank/DDBJ whole genome shotgun (WGS) entry which is preliminary data.</text>
</comment>
<dbReference type="InterPro" id="IPR048012">
    <property type="entry name" value="BfmA-like_N"/>
</dbReference>
<evidence type="ECO:0000313" key="1">
    <source>
        <dbReference type="EMBL" id="MDO5974262.1"/>
    </source>
</evidence>
<evidence type="ECO:0000313" key="2">
    <source>
        <dbReference type="Proteomes" id="UP001176806"/>
    </source>
</evidence>
<reference evidence="1" key="1">
    <citation type="submission" date="2023-07" db="EMBL/GenBank/DDBJ databases">
        <title>Two novel species in the genus Flavivirga.</title>
        <authorList>
            <person name="Kwon K."/>
        </authorList>
    </citation>
    <scope>NUCLEOTIDE SEQUENCE</scope>
    <source>
        <strain evidence="1">KACC 14158</strain>
    </source>
</reference>
<dbReference type="RefSeq" id="WP_303301397.1">
    <property type="nucleotide sequence ID" value="NZ_BAABDA010000002.1"/>
</dbReference>
<protein>
    <submittedName>
        <fullName evidence="1">BfmA/BtgA family mobilization protein</fullName>
    </submittedName>
</protein>
<keyword evidence="2" id="KW-1185">Reference proteome</keyword>